<keyword evidence="3" id="KW-1185">Reference proteome</keyword>
<organism evidence="2 3">
    <name type="scientific">Penicillium rubens (strain ATCC 28089 / DSM 1075 / NRRL 1951 / Wisconsin 54-1255)</name>
    <name type="common">Penicillium chrysogenum</name>
    <dbReference type="NCBI Taxonomy" id="500485"/>
    <lineage>
        <taxon>Eukaryota</taxon>
        <taxon>Fungi</taxon>
        <taxon>Dikarya</taxon>
        <taxon>Ascomycota</taxon>
        <taxon>Pezizomycotina</taxon>
        <taxon>Eurotiomycetes</taxon>
        <taxon>Eurotiomycetidae</taxon>
        <taxon>Eurotiales</taxon>
        <taxon>Aspergillaceae</taxon>
        <taxon>Penicillium</taxon>
        <taxon>Penicillium chrysogenum species complex</taxon>
    </lineage>
</organism>
<dbReference type="EMBL" id="AM920437">
    <property type="protein sequence ID" value="CAP98266.1"/>
    <property type="molecule type" value="Genomic_DNA"/>
</dbReference>
<dbReference type="Proteomes" id="UP000000724">
    <property type="component" value="Contig Pc00c22"/>
</dbReference>
<name>B6HUV9_PENRW</name>
<proteinExistence type="predicted"/>
<protein>
    <submittedName>
        <fullName evidence="2">Uncharacterized protein</fullName>
    </submittedName>
</protein>
<dbReference type="HOGENOM" id="CLU_1960311_0_0_1"/>
<reference evidence="2 3" key="1">
    <citation type="journal article" date="2008" name="Nat. Biotechnol.">
        <title>Genome sequencing and analysis of the filamentous fungus Penicillium chrysogenum.</title>
        <authorList>
            <person name="van den Berg M.A."/>
            <person name="Albang R."/>
            <person name="Albermann K."/>
            <person name="Badger J.H."/>
            <person name="Daran J.-M."/>
            <person name="Driessen A.J.M."/>
            <person name="Garcia-Estrada C."/>
            <person name="Fedorova N.D."/>
            <person name="Harris D.M."/>
            <person name="Heijne W.H.M."/>
            <person name="Joardar V.S."/>
            <person name="Kiel J.A.K.W."/>
            <person name="Kovalchuk A."/>
            <person name="Martin J.F."/>
            <person name="Nierman W.C."/>
            <person name="Nijland J.G."/>
            <person name="Pronk J.T."/>
            <person name="Roubos J.A."/>
            <person name="van der Klei I.J."/>
            <person name="van Peij N.N.M.E."/>
            <person name="Veenhuis M."/>
            <person name="von Doehren H."/>
            <person name="Wagner C."/>
            <person name="Wortman J.R."/>
            <person name="Bovenberg R.A.L."/>
        </authorList>
    </citation>
    <scope>NUCLEOTIDE SEQUENCE [LARGE SCALE GENOMIC DNA]</scope>
    <source>
        <strain evidence="3">ATCC 28089 / DSM 1075 / NRRL 1951 / Wisconsin 54-1255</strain>
    </source>
</reference>
<dbReference type="AlphaFoldDB" id="B6HUV9"/>
<evidence type="ECO:0000313" key="2">
    <source>
        <dbReference type="EMBL" id="CAP98266.1"/>
    </source>
</evidence>
<accession>B6HUV9</accession>
<evidence type="ECO:0000256" key="1">
    <source>
        <dbReference type="SAM" id="MobiDB-lite"/>
    </source>
</evidence>
<evidence type="ECO:0000313" key="3">
    <source>
        <dbReference type="Proteomes" id="UP000000724"/>
    </source>
</evidence>
<gene>
    <name evidence="2" type="ORF">Pc22g09780</name>
    <name evidence="2" type="ORF">PCH_Pc22g09780</name>
</gene>
<dbReference type="VEuPathDB" id="FungiDB:PCH_Pc22g09780"/>
<sequence>MGREEDEERKPPMSLIIRTLRHILFPELINLELGQRHIVGSQMDSYLRLVKPGLVNLVDNNPCQSHQLKWNDQGRLSFRIPLEAGGGFSPPMRNDGEDIPQTSPTLHQSRETLEYREISRYQDIEIPK</sequence>
<feature type="region of interest" description="Disordered" evidence="1">
    <location>
        <begin position="83"/>
        <end position="112"/>
    </location>
</feature>